<accession>A0A183EDE4</accession>
<evidence type="ECO:0000256" key="1">
    <source>
        <dbReference type="SAM" id="MobiDB-lite"/>
    </source>
</evidence>
<evidence type="ECO:0000313" key="3">
    <source>
        <dbReference type="Proteomes" id="UP000271098"/>
    </source>
</evidence>
<dbReference type="OrthoDB" id="1884855at2759"/>
<protein>
    <submittedName>
        <fullName evidence="4">Dynein heavy chain 3, axonemal</fullName>
    </submittedName>
</protein>
<feature type="region of interest" description="Disordered" evidence="1">
    <location>
        <begin position="165"/>
        <end position="193"/>
    </location>
</feature>
<sequence length="193" mass="22652">MKADSDFRKKEYEAQHFGFLPKVYNEIIECWAKIVEKELMPALPLDDVDEEMKEQLKTSFIQMIGENNVLNSVINKTEEYFHNYFFHIPNHVTLPHDLPNLLLPKNWTAKSALHRIEALRKEIIDVGCMRIRLFWFQLRYRIAILEKETEDNEYAEKLLNALQSLNNSSTPGSTIAPHRTPQHEEPPLAHDQP</sequence>
<keyword evidence="3" id="KW-1185">Reference proteome</keyword>
<dbReference type="WBParaSite" id="GPUH_0001901001-mRNA-1">
    <property type="protein sequence ID" value="GPUH_0001901001-mRNA-1"/>
    <property type="gene ID" value="GPUH_0001901001"/>
</dbReference>
<dbReference type="AlphaFoldDB" id="A0A183EDE4"/>
<feature type="compositionally biased region" description="Basic and acidic residues" evidence="1">
    <location>
        <begin position="181"/>
        <end position="193"/>
    </location>
</feature>
<gene>
    <name evidence="2" type="ORF">GPUH_LOCUS18986</name>
</gene>
<organism evidence="4">
    <name type="scientific">Gongylonema pulchrum</name>
    <dbReference type="NCBI Taxonomy" id="637853"/>
    <lineage>
        <taxon>Eukaryota</taxon>
        <taxon>Metazoa</taxon>
        <taxon>Ecdysozoa</taxon>
        <taxon>Nematoda</taxon>
        <taxon>Chromadorea</taxon>
        <taxon>Rhabditida</taxon>
        <taxon>Spirurina</taxon>
        <taxon>Spiruromorpha</taxon>
        <taxon>Spiruroidea</taxon>
        <taxon>Gongylonematidae</taxon>
        <taxon>Gongylonema</taxon>
    </lineage>
</organism>
<proteinExistence type="predicted"/>
<name>A0A183EDE4_9BILA</name>
<evidence type="ECO:0000313" key="2">
    <source>
        <dbReference type="EMBL" id="VDN32888.1"/>
    </source>
</evidence>
<evidence type="ECO:0000313" key="4">
    <source>
        <dbReference type="WBParaSite" id="GPUH_0001901001-mRNA-1"/>
    </source>
</evidence>
<dbReference type="Proteomes" id="UP000271098">
    <property type="component" value="Unassembled WGS sequence"/>
</dbReference>
<reference evidence="2 3" key="2">
    <citation type="submission" date="2018-11" db="EMBL/GenBank/DDBJ databases">
        <authorList>
            <consortium name="Pathogen Informatics"/>
        </authorList>
    </citation>
    <scope>NUCLEOTIDE SEQUENCE [LARGE SCALE GENOMIC DNA]</scope>
</reference>
<dbReference type="EMBL" id="UYRT01087713">
    <property type="protein sequence ID" value="VDN32888.1"/>
    <property type="molecule type" value="Genomic_DNA"/>
</dbReference>
<reference evidence="4" key="1">
    <citation type="submission" date="2016-06" db="UniProtKB">
        <authorList>
            <consortium name="WormBaseParasite"/>
        </authorList>
    </citation>
    <scope>IDENTIFICATION</scope>
</reference>